<gene>
    <name evidence="11" type="ORF">CcCBS67573_g07828</name>
</gene>
<dbReference type="Pfam" id="PF13423">
    <property type="entry name" value="UCH_1"/>
    <property type="match status" value="1"/>
</dbReference>
<dbReference type="Proteomes" id="UP000320333">
    <property type="component" value="Unassembled WGS sequence"/>
</dbReference>
<evidence type="ECO:0000313" key="12">
    <source>
        <dbReference type="Proteomes" id="UP000320333"/>
    </source>
</evidence>
<feature type="region of interest" description="Disordered" evidence="9">
    <location>
        <begin position="457"/>
        <end position="486"/>
    </location>
</feature>
<dbReference type="SMART" id="SM00479">
    <property type="entry name" value="EXOIII"/>
    <property type="match status" value="1"/>
</dbReference>
<sequence>MQRVGVVDTQTQSTCIHFDCIEALVWIGTENGRVLSMQPPSLSLHTCGFVAESGVRAIESVDKGLVVLSDGEISLRDRDSLRSRWLLRASENSSMGLFQCMALIDSDLVVSTSFGALLLVGLRSGIILKTLAQPDGSSAPYVIMRPLSSPSNASSKLLLCATAAGAVHVRDMKLPAARVISRFDSHSGMLSDLDLSPCPSLHAKGPTVLLATTGFTMQRPYMLPDACVKLWDLSTPSNPKFLYQVDMPALVPVPDSEELQQPAMPTFVRFGLVGGNEEPSPCMIGVQDSGLIVSWDPLNSRVHEAELHEAELHDTQLDGYMTSMEYSTTGDYLAVASSSGTVSLYSTKSAEIARVNTYERESTVPDLTPKLVPVRDQDPLSLVGMPYYNEQLLSASWPTSITHDASRPLTRIPKEVLAQAKMSDFVGYAQNPGLSFRRNQTVQSIWAQSQARAALESGFPKFRSEQEREGLGKSGRRSGYGVRDSPILDAAYPSSATTSPIPKPYRRVQIKYSKFGIEDFDFAFFNKSSPNHSGLETHISNSYTNALLQLFYYTPPLRRVAASHISNLKCSKPKSCLLCELGFLFAMLKDAKGANCQAGNFLNVFAGLKDAGALGLFDEDSVKGVGAVKQPVKDVGVMIHGFHRFILEVISGESGVGVSGLCTENREENEALETVMKQVMGLPMRGVNSCNGCGKKDLKDTVGFVVDVGLKFSLAEVIPSFGQLLEISFLKETSFRAPCAGCNKQQTISHTKTVRRLPNLLSINFSLNAGDLVETWMEGGSGSWIPQRIALVLKGAQVSVFDLERDGFNIDEYEDEQVAIYDLKGVVSEIKTGDTASRSHLVAHIYVDDESGWLLFNDFLVEPISVNEATQFTKWKTPTVMQYIRVDLNDMIDYSKLDSAVPLDSLLTETAVLNERQDLRIMSVPLAETELPLTSGYLVAIDAEFVSLQKEELEIRSDGSRSTILPSKLGLARVSVLRGKDGPMEGVPFMDDYIAIQDPIVDYLTEYSGIYAGDLDPATSTHPLVHLKVAYQKLRHLVDSGCIFVGHGLKKDFRIINIIVPPEQIIDTVDIFFIKERQRKLSLRFLAWSLLRSDIQQDTHDSIEDARAALLLYKKYLALTKEGTFEQVLDAIYEEGRKYNFKPPQK</sequence>
<dbReference type="GO" id="GO:0000289">
    <property type="term" value="P:nuclear-transcribed mRNA poly(A) tail shortening"/>
    <property type="evidence" value="ECO:0007669"/>
    <property type="project" value="TreeGrafter"/>
</dbReference>
<evidence type="ECO:0000256" key="9">
    <source>
        <dbReference type="SAM" id="MobiDB-lite"/>
    </source>
</evidence>
<evidence type="ECO:0000256" key="7">
    <source>
        <dbReference type="ARBA" id="ARBA00022801"/>
    </source>
</evidence>
<evidence type="ECO:0000256" key="8">
    <source>
        <dbReference type="ARBA" id="ARBA00022839"/>
    </source>
</evidence>
<proteinExistence type="predicted"/>
<evidence type="ECO:0000256" key="3">
    <source>
        <dbReference type="ARBA" id="ARBA00022574"/>
    </source>
</evidence>
<dbReference type="InterPro" id="IPR015943">
    <property type="entry name" value="WD40/YVTN_repeat-like_dom_sf"/>
</dbReference>
<dbReference type="Gene3D" id="3.30.420.10">
    <property type="entry name" value="Ribonuclease H-like superfamily/Ribonuclease H"/>
    <property type="match status" value="1"/>
</dbReference>
<protein>
    <recommendedName>
        <fullName evidence="10">USP domain-containing protein</fullName>
    </recommendedName>
</protein>
<dbReference type="SUPFAM" id="SSF54001">
    <property type="entry name" value="Cysteine proteinases"/>
    <property type="match status" value="1"/>
</dbReference>
<dbReference type="InterPro" id="IPR038765">
    <property type="entry name" value="Papain-like_cys_pep_sf"/>
</dbReference>
<dbReference type="InterPro" id="IPR050785">
    <property type="entry name" value="PAN2-PAN3_catalytic_subunit"/>
</dbReference>
<dbReference type="InterPro" id="IPR036397">
    <property type="entry name" value="RNaseH_sf"/>
</dbReference>
<dbReference type="InterPro" id="IPR013520">
    <property type="entry name" value="Ribonucl_H"/>
</dbReference>
<evidence type="ECO:0000256" key="1">
    <source>
        <dbReference type="ARBA" id="ARBA00004496"/>
    </source>
</evidence>
<dbReference type="InterPro" id="IPR012337">
    <property type="entry name" value="RNaseH-like_sf"/>
</dbReference>
<keyword evidence="5" id="KW-0540">Nuclease</keyword>
<dbReference type="InterPro" id="IPR011047">
    <property type="entry name" value="Quinoprotein_ADH-like_sf"/>
</dbReference>
<dbReference type="PANTHER" id="PTHR15728:SF0">
    <property type="entry name" value="PAN2-PAN3 DEADENYLATION COMPLEX CATALYTIC SUBUNIT PAN2"/>
    <property type="match status" value="1"/>
</dbReference>
<dbReference type="SUPFAM" id="SSF53098">
    <property type="entry name" value="Ribonuclease H-like"/>
    <property type="match status" value="1"/>
</dbReference>
<dbReference type="STRING" id="246404.A0A507ESW1"/>
<organism evidence="11 12">
    <name type="scientific">Chytriomyces confervae</name>
    <dbReference type="NCBI Taxonomy" id="246404"/>
    <lineage>
        <taxon>Eukaryota</taxon>
        <taxon>Fungi</taxon>
        <taxon>Fungi incertae sedis</taxon>
        <taxon>Chytridiomycota</taxon>
        <taxon>Chytridiomycota incertae sedis</taxon>
        <taxon>Chytridiomycetes</taxon>
        <taxon>Chytridiales</taxon>
        <taxon>Chytriomycetaceae</taxon>
        <taxon>Chytriomyces</taxon>
    </lineage>
</organism>
<dbReference type="GO" id="GO:0006397">
    <property type="term" value="P:mRNA processing"/>
    <property type="evidence" value="ECO:0007669"/>
    <property type="project" value="UniProtKB-KW"/>
</dbReference>
<accession>A0A507ESW1</accession>
<dbReference type="Gene3D" id="2.130.10.10">
    <property type="entry name" value="YVTN repeat-like/Quinoprotein amine dehydrogenase"/>
    <property type="match status" value="1"/>
</dbReference>
<dbReference type="GO" id="GO:0004535">
    <property type="term" value="F:poly(A)-specific ribonuclease activity"/>
    <property type="evidence" value="ECO:0007669"/>
    <property type="project" value="TreeGrafter"/>
</dbReference>
<keyword evidence="2" id="KW-0963">Cytoplasm</keyword>
<reference evidence="11 12" key="1">
    <citation type="journal article" date="2019" name="Sci. Rep.">
        <title>Comparative genomics of chytrid fungi reveal insights into the obligate biotrophic and pathogenic lifestyle of Synchytrium endobioticum.</title>
        <authorList>
            <person name="van de Vossenberg B.T.L.H."/>
            <person name="Warris S."/>
            <person name="Nguyen H.D.T."/>
            <person name="van Gent-Pelzer M.P.E."/>
            <person name="Joly D.L."/>
            <person name="van de Geest H.C."/>
            <person name="Bonants P.J.M."/>
            <person name="Smith D.S."/>
            <person name="Levesque C.A."/>
            <person name="van der Lee T.A.J."/>
        </authorList>
    </citation>
    <scope>NUCLEOTIDE SEQUENCE [LARGE SCALE GENOMIC DNA]</scope>
    <source>
        <strain evidence="11 12">CBS 675.73</strain>
    </source>
</reference>
<dbReference type="GO" id="GO:0003676">
    <property type="term" value="F:nucleic acid binding"/>
    <property type="evidence" value="ECO:0007669"/>
    <property type="project" value="InterPro"/>
</dbReference>
<dbReference type="AlphaFoldDB" id="A0A507ESW1"/>
<dbReference type="InterPro" id="IPR048841">
    <property type="entry name" value="PAN2_N"/>
</dbReference>
<dbReference type="EMBL" id="QEAP01000441">
    <property type="protein sequence ID" value="TPX66427.1"/>
    <property type="molecule type" value="Genomic_DNA"/>
</dbReference>
<keyword evidence="4" id="KW-0507">mRNA processing</keyword>
<dbReference type="SUPFAM" id="SSF50998">
    <property type="entry name" value="Quinoprotein alcohol dehydrogenase-like"/>
    <property type="match status" value="1"/>
</dbReference>
<dbReference type="FunFam" id="3.30.420.10:FF:000028">
    <property type="entry name" value="PAN2-PAN3 deadenylation complex catalytic subunit PAN2"/>
    <property type="match status" value="1"/>
</dbReference>
<name>A0A507ESW1_9FUNG</name>
<dbReference type="Gene3D" id="3.90.70.10">
    <property type="entry name" value="Cysteine proteinases"/>
    <property type="match status" value="1"/>
</dbReference>
<dbReference type="PROSITE" id="PS50235">
    <property type="entry name" value="USP_3"/>
    <property type="match status" value="1"/>
</dbReference>
<keyword evidence="12" id="KW-1185">Reference proteome</keyword>
<evidence type="ECO:0000256" key="2">
    <source>
        <dbReference type="ARBA" id="ARBA00022490"/>
    </source>
</evidence>
<dbReference type="InterPro" id="IPR028881">
    <property type="entry name" value="PAN2_UCH_dom"/>
</dbReference>
<feature type="domain" description="USP" evidence="10">
    <location>
        <begin position="533"/>
        <end position="886"/>
    </location>
</feature>
<evidence type="ECO:0000256" key="6">
    <source>
        <dbReference type="ARBA" id="ARBA00022723"/>
    </source>
</evidence>
<dbReference type="CDD" id="cd06143">
    <property type="entry name" value="PAN2_exo"/>
    <property type="match status" value="1"/>
</dbReference>
<dbReference type="InterPro" id="IPR028889">
    <property type="entry name" value="USP"/>
</dbReference>
<dbReference type="GO" id="GO:0031251">
    <property type="term" value="C:PAN complex"/>
    <property type="evidence" value="ECO:0007669"/>
    <property type="project" value="TreeGrafter"/>
</dbReference>
<evidence type="ECO:0000259" key="10">
    <source>
        <dbReference type="PROSITE" id="PS50235"/>
    </source>
</evidence>
<comment type="subcellular location">
    <subcellularLocation>
        <location evidence="1">Cytoplasm</location>
    </subcellularLocation>
</comment>
<dbReference type="Pfam" id="PF00929">
    <property type="entry name" value="RNase_T"/>
    <property type="match status" value="1"/>
</dbReference>
<keyword evidence="3" id="KW-0853">WD repeat</keyword>
<keyword evidence="6" id="KW-0479">Metal-binding</keyword>
<dbReference type="OrthoDB" id="16516at2759"/>
<keyword evidence="8" id="KW-0269">Exonuclease</keyword>
<keyword evidence="7" id="KW-0378">Hydrolase</keyword>
<comment type="caution">
    <text evidence="11">The sequence shown here is derived from an EMBL/GenBank/DDBJ whole genome shotgun (WGS) entry which is preliminary data.</text>
</comment>
<dbReference type="Pfam" id="PF20770">
    <property type="entry name" value="PAN2_N"/>
    <property type="match status" value="1"/>
</dbReference>
<evidence type="ECO:0000256" key="5">
    <source>
        <dbReference type="ARBA" id="ARBA00022722"/>
    </source>
</evidence>
<dbReference type="PANTHER" id="PTHR15728">
    <property type="entry name" value="DEADENYLATION COMPLEX CATALYTIC SUBUNIT PAN2"/>
    <property type="match status" value="1"/>
</dbReference>
<evidence type="ECO:0000313" key="11">
    <source>
        <dbReference type="EMBL" id="TPX66427.1"/>
    </source>
</evidence>
<dbReference type="GO" id="GO:0046872">
    <property type="term" value="F:metal ion binding"/>
    <property type="evidence" value="ECO:0007669"/>
    <property type="project" value="UniProtKB-KW"/>
</dbReference>
<feature type="compositionally biased region" description="Basic and acidic residues" evidence="9">
    <location>
        <begin position="462"/>
        <end position="471"/>
    </location>
</feature>
<evidence type="ECO:0000256" key="4">
    <source>
        <dbReference type="ARBA" id="ARBA00022664"/>
    </source>
</evidence>
<dbReference type="GO" id="GO:0000932">
    <property type="term" value="C:P-body"/>
    <property type="evidence" value="ECO:0007669"/>
    <property type="project" value="TreeGrafter"/>
</dbReference>